<dbReference type="PATRIC" id="fig|307121.4.peg.5156"/>
<keyword evidence="2" id="KW-1185">Reference proteome</keyword>
<evidence type="ECO:0000313" key="2">
    <source>
        <dbReference type="Proteomes" id="UP000199393"/>
    </source>
</evidence>
<dbReference type="Proteomes" id="UP000199393">
    <property type="component" value="Chromosome I"/>
</dbReference>
<evidence type="ECO:0000313" key="1">
    <source>
        <dbReference type="EMBL" id="SBV29484.1"/>
    </source>
</evidence>
<proteinExistence type="predicted"/>
<dbReference type="AlphaFoldDB" id="A0A1C3NA63"/>
<dbReference type="SUPFAM" id="SSF48239">
    <property type="entry name" value="Terpenoid cyclases/Protein prenyltransferases"/>
    <property type="match status" value="1"/>
</dbReference>
<dbReference type="CDD" id="cd00688">
    <property type="entry name" value="ISOPREN_C2_like"/>
    <property type="match status" value="1"/>
</dbReference>
<dbReference type="InterPro" id="IPR008930">
    <property type="entry name" value="Terpenoid_cyclase/PrenylTrfase"/>
</dbReference>
<name>A0A1C3NA63_9ACTN</name>
<dbReference type="STRING" id="307121.GA0070620_5056"/>
<protein>
    <submittedName>
        <fullName evidence="1">Prenyltransferase and squalene oxidase repeat-containing protein</fullName>
    </submittedName>
</protein>
<sequence>MSAVVDLDAAIGFVVAHGDAVERARLSRLRTGAPPPPELFERAEVGQAPDGGWPPVLDGAVGSVDATCFRLAELDDLGALGRPAARKALDWLASRQRADGSWEEDDSLAEVAPPWARPGDPEARFLLTANAGYWLAVAGRDARAGGPLDSRVGGAYAGVVHGAAEALAGQLAPDGGWPSYLPAGWLAAAVFHGQHMYDESARILVALAGRLPRMSPADTAWLAATLRRVDLDPTHPTMLAARRRLAETQRSDGGWESDDGHQFDVHTTLTVIRALR</sequence>
<keyword evidence="1" id="KW-0808">Transferase</keyword>
<dbReference type="GO" id="GO:0016740">
    <property type="term" value="F:transferase activity"/>
    <property type="evidence" value="ECO:0007669"/>
    <property type="project" value="UniProtKB-KW"/>
</dbReference>
<gene>
    <name evidence="1" type="ORF">GA0070620_5056</name>
</gene>
<dbReference type="EMBL" id="LT598496">
    <property type="protein sequence ID" value="SBV29484.1"/>
    <property type="molecule type" value="Genomic_DNA"/>
</dbReference>
<accession>A0A1C3NA63</accession>
<organism evidence="1 2">
    <name type="scientific">Micromonospora krabiensis</name>
    <dbReference type="NCBI Taxonomy" id="307121"/>
    <lineage>
        <taxon>Bacteria</taxon>
        <taxon>Bacillati</taxon>
        <taxon>Actinomycetota</taxon>
        <taxon>Actinomycetes</taxon>
        <taxon>Micromonosporales</taxon>
        <taxon>Micromonosporaceae</taxon>
        <taxon>Micromonospora</taxon>
    </lineage>
</organism>
<reference evidence="2" key="1">
    <citation type="submission" date="2016-06" db="EMBL/GenBank/DDBJ databases">
        <authorList>
            <person name="Varghese N."/>
            <person name="Submissions Spin"/>
        </authorList>
    </citation>
    <scope>NUCLEOTIDE SEQUENCE [LARGE SCALE GENOMIC DNA]</scope>
    <source>
        <strain evidence="2">DSM 45344</strain>
    </source>
</reference>
<dbReference type="Gene3D" id="1.50.10.20">
    <property type="match status" value="2"/>
</dbReference>